<organism evidence="2 3">
    <name type="scientific">Karstenula rhodostoma CBS 690.94</name>
    <dbReference type="NCBI Taxonomy" id="1392251"/>
    <lineage>
        <taxon>Eukaryota</taxon>
        <taxon>Fungi</taxon>
        <taxon>Dikarya</taxon>
        <taxon>Ascomycota</taxon>
        <taxon>Pezizomycotina</taxon>
        <taxon>Dothideomycetes</taxon>
        <taxon>Pleosporomycetidae</taxon>
        <taxon>Pleosporales</taxon>
        <taxon>Massarineae</taxon>
        <taxon>Didymosphaeriaceae</taxon>
        <taxon>Karstenula</taxon>
    </lineage>
</organism>
<evidence type="ECO:0000313" key="3">
    <source>
        <dbReference type="Proteomes" id="UP000799764"/>
    </source>
</evidence>
<reference evidence="2" key="1">
    <citation type="journal article" date="2020" name="Stud. Mycol.">
        <title>101 Dothideomycetes genomes: a test case for predicting lifestyles and emergence of pathogens.</title>
        <authorList>
            <person name="Haridas S."/>
            <person name="Albert R."/>
            <person name="Binder M."/>
            <person name="Bloem J."/>
            <person name="Labutti K."/>
            <person name="Salamov A."/>
            <person name="Andreopoulos B."/>
            <person name="Baker S."/>
            <person name="Barry K."/>
            <person name="Bills G."/>
            <person name="Bluhm B."/>
            <person name="Cannon C."/>
            <person name="Castanera R."/>
            <person name="Culley D."/>
            <person name="Daum C."/>
            <person name="Ezra D."/>
            <person name="Gonzalez J."/>
            <person name="Henrissat B."/>
            <person name="Kuo A."/>
            <person name="Liang C."/>
            <person name="Lipzen A."/>
            <person name="Lutzoni F."/>
            <person name="Magnuson J."/>
            <person name="Mondo S."/>
            <person name="Nolan M."/>
            <person name="Ohm R."/>
            <person name="Pangilinan J."/>
            <person name="Park H.-J."/>
            <person name="Ramirez L."/>
            <person name="Alfaro M."/>
            <person name="Sun H."/>
            <person name="Tritt A."/>
            <person name="Yoshinaga Y."/>
            <person name="Zwiers L.-H."/>
            <person name="Turgeon B."/>
            <person name="Goodwin S."/>
            <person name="Spatafora J."/>
            <person name="Crous P."/>
            <person name="Grigoriev I."/>
        </authorList>
    </citation>
    <scope>NUCLEOTIDE SEQUENCE</scope>
    <source>
        <strain evidence="2">CBS 690.94</strain>
    </source>
</reference>
<feature type="region of interest" description="Disordered" evidence="1">
    <location>
        <begin position="1"/>
        <end position="42"/>
    </location>
</feature>
<dbReference type="EMBL" id="MU001496">
    <property type="protein sequence ID" value="KAF2447626.1"/>
    <property type="molecule type" value="Genomic_DNA"/>
</dbReference>
<feature type="compositionally biased region" description="Pro residues" evidence="1">
    <location>
        <begin position="648"/>
        <end position="657"/>
    </location>
</feature>
<proteinExistence type="predicted"/>
<evidence type="ECO:0000256" key="1">
    <source>
        <dbReference type="SAM" id="MobiDB-lite"/>
    </source>
</evidence>
<dbReference type="AlphaFoldDB" id="A0A9P4PRM5"/>
<evidence type="ECO:0000313" key="2">
    <source>
        <dbReference type="EMBL" id="KAF2447626.1"/>
    </source>
</evidence>
<protein>
    <submittedName>
        <fullName evidence="2">Uncharacterized protein</fullName>
    </submittedName>
</protein>
<feature type="compositionally biased region" description="Low complexity" evidence="1">
    <location>
        <begin position="1"/>
        <end position="15"/>
    </location>
</feature>
<name>A0A9P4PRM5_9PLEO</name>
<dbReference type="OrthoDB" id="4739136at2759"/>
<accession>A0A9P4PRM5</accession>
<keyword evidence="3" id="KW-1185">Reference proteome</keyword>
<sequence>MRARGSPSRGSTSRGGPRGGGAFRGRGQSNENNRDSRRAPNRVIVVPTEFRRHTKDSERTRIITTWKNETGCEVIPQLQAEKGPGRSIITRFELFGTSDKLDKVTQEIEEWIRYSATKTSETTGWAKLSAHIPKEWYQNHMEREQDDRKKKFLKDMEENETTTYKSLDLRDSEVTMKDAFGTGLAKLDPIRLDDEVFIKAVGLNKLEIRGADIKRARSAEQHVKVLMEKVQLRINNKIAYPMYMILDQREGTEEGVIYEKSDAWWPDNGRHPIAPRLLPCVMTSSGPGEYWQDLQPSQYYNIQSEIQRALDIARYEKGSYELSIRLGCLGLKEDVSSIGTKRDQEAFLVDITNKKELDCVVKHWLVDDTGGEELLERLFDADHLLEPATPGTSFGWANKPATLSETQWFPTLRGTWIFKDPNSPQSTSCPYVVQVHWTMDEDGLYEKEYIKFYRLDPGSYAPKENLDIKLLELGWQFSLTSMIPVGRAIVPSALLTFADQTGVKPKYDTASKEPFISFHAGPSLKIITGRIDKFYTVGIKKTAYKLDIVSMWHPGKDVPCLGLNVYHSDWRVQLAKAEQLRAGECVSWGNTVNTFLPDDGFSAPQWTARDESVKTDQYGGPLPGDGIRLLLTKLMELSQIVLQSDPPHVPDYPAIPPEPRDPANFQGILI</sequence>
<comment type="caution">
    <text evidence="2">The sequence shown here is derived from an EMBL/GenBank/DDBJ whole genome shotgun (WGS) entry which is preliminary data.</text>
</comment>
<gene>
    <name evidence="2" type="ORF">P171DRAFT_482353</name>
</gene>
<feature type="region of interest" description="Disordered" evidence="1">
    <location>
        <begin position="648"/>
        <end position="670"/>
    </location>
</feature>
<dbReference type="Proteomes" id="UP000799764">
    <property type="component" value="Unassembled WGS sequence"/>
</dbReference>